<dbReference type="InterPro" id="IPR018775">
    <property type="entry name" value="RlaP"/>
</dbReference>
<keyword evidence="1" id="KW-0808">Transferase</keyword>
<dbReference type="EMBL" id="LR797394">
    <property type="protein sequence ID" value="CAB4212891.1"/>
    <property type="molecule type" value="Genomic_DNA"/>
</dbReference>
<sequence length="248" mass="28773">MKILTKVLVGSRLHGLHTEASDYDYRGIHISPLKEVLSPFSKLKNTNWIEGDEDNTSYELADFCKNATKGNATILEVFFSDKIIETTPVAEEMRDNWTKFMDTHHFVNASRGYAHNQWNKFYNFEDQGVKGQERTSKFAVAFLRVMWQCEQFLLTGKFICDISQSDIYPLLKKIKPLSAKEIQPYLPEIVAAMSDMNMRVSVAESKTKFGDMKPDIKWIEDFIYRSYMDNIIEDAVEDALWHERVGNE</sequence>
<accession>A0A6J5QTP6</accession>
<gene>
    <name evidence="1" type="ORF">UFOVP1085_27</name>
    <name evidence="2" type="ORF">UFOVP1439_47</name>
</gene>
<evidence type="ECO:0000313" key="1">
    <source>
        <dbReference type="EMBL" id="CAB4182894.1"/>
    </source>
</evidence>
<dbReference type="EMBL" id="LR797026">
    <property type="protein sequence ID" value="CAB4182894.1"/>
    <property type="molecule type" value="Genomic_DNA"/>
</dbReference>
<dbReference type="PANTHER" id="PTHR34817:SF1">
    <property type="entry name" value="NUCLEOTIDYLTRANSFERASE"/>
    <property type="match status" value="1"/>
</dbReference>
<organism evidence="1">
    <name type="scientific">uncultured Caudovirales phage</name>
    <dbReference type="NCBI Taxonomy" id="2100421"/>
    <lineage>
        <taxon>Viruses</taxon>
        <taxon>Duplodnaviria</taxon>
        <taxon>Heunggongvirae</taxon>
        <taxon>Uroviricota</taxon>
        <taxon>Caudoviricetes</taxon>
        <taxon>Peduoviridae</taxon>
        <taxon>Maltschvirus</taxon>
        <taxon>Maltschvirus maltsch</taxon>
    </lineage>
</organism>
<protein>
    <submittedName>
        <fullName evidence="1">COG3541 Predicted nucleotidyltransferase</fullName>
    </submittedName>
</protein>
<dbReference type="GO" id="GO:0016740">
    <property type="term" value="F:transferase activity"/>
    <property type="evidence" value="ECO:0007669"/>
    <property type="project" value="UniProtKB-KW"/>
</dbReference>
<reference evidence="1" key="1">
    <citation type="submission" date="2020-05" db="EMBL/GenBank/DDBJ databases">
        <authorList>
            <person name="Chiriac C."/>
            <person name="Salcher M."/>
            <person name="Ghai R."/>
            <person name="Kavagutti S V."/>
        </authorList>
    </citation>
    <scope>NUCLEOTIDE SEQUENCE</scope>
</reference>
<evidence type="ECO:0000313" key="2">
    <source>
        <dbReference type="EMBL" id="CAB4212891.1"/>
    </source>
</evidence>
<dbReference type="PANTHER" id="PTHR34817">
    <property type="entry name" value="NUCLEOTIDYLTRANSFERASE"/>
    <property type="match status" value="1"/>
</dbReference>
<dbReference type="Pfam" id="PF10127">
    <property type="entry name" value="RlaP"/>
    <property type="match status" value="1"/>
</dbReference>
<proteinExistence type="predicted"/>
<name>A0A6J5QTP6_9CAUD</name>